<accession>A0AAD4SC74</accession>
<proteinExistence type="predicted"/>
<reference evidence="2" key="1">
    <citation type="submission" date="2022-04" db="EMBL/GenBank/DDBJ databases">
        <title>A functionally conserved STORR gene fusion in Papaver species that diverged 16.8 million years ago.</title>
        <authorList>
            <person name="Catania T."/>
        </authorList>
    </citation>
    <scope>NUCLEOTIDE SEQUENCE</scope>
    <source>
        <strain evidence="2">S-188037</strain>
    </source>
</reference>
<dbReference type="Proteomes" id="UP001202328">
    <property type="component" value="Unassembled WGS sequence"/>
</dbReference>
<evidence type="ECO:0000313" key="2">
    <source>
        <dbReference type="EMBL" id="KAI3878400.1"/>
    </source>
</evidence>
<protein>
    <submittedName>
        <fullName evidence="2">Uncharacterized protein</fullName>
    </submittedName>
</protein>
<organism evidence="2 3">
    <name type="scientific">Papaver atlanticum</name>
    <dbReference type="NCBI Taxonomy" id="357466"/>
    <lineage>
        <taxon>Eukaryota</taxon>
        <taxon>Viridiplantae</taxon>
        <taxon>Streptophyta</taxon>
        <taxon>Embryophyta</taxon>
        <taxon>Tracheophyta</taxon>
        <taxon>Spermatophyta</taxon>
        <taxon>Magnoliopsida</taxon>
        <taxon>Ranunculales</taxon>
        <taxon>Papaveraceae</taxon>
        <taxon>Papaveroideae</taxon>
        <taxon>Papaver</taxon>
    </lineage>
</organism>
<dbReference type="EMBL" id="JAJJMB010012308">
    <property type="protein sequence ID" value="KAI3878400.1"/>
    <property type="molecule type" value="Genomic_DNA"/>
</dbReference>
<gene>
    <name evidence="2" type="ORF">MKW98_001815</name>
</gene>
<evidence type="ECO:0000313" key="3">
    <source>
        <dbReference type="Proteomes" id="UP001202328"/>
    </source>
</evidence>
<dbReference type="AlphaFoldDB" id="A0AAD4SC74"/>
<feature type="transmembrane region" description="Helical" evidence="1">
    <location>
        <begin position="20"/>
        <end position="39"/>
    </location>
</feature>
<keyword evidence="1" id="KW-0812">Transmembrane</keyword>
<keyword evidence="1" id="KW-1133">Transmembrane helix</keyword>
<comment type="caution">
    <text evidence="2">The sequence shown here is derived from an EMBL/GenBank/DDBJ whole genome shotgun (WGS) entry which is preliminary data.</text>
</comment>
<keyword evidence="3" id="KW-1185">Reference proteome</keyword>
<keyword evidence="1" id="KW-0472">Membrane</keyword>
<name>A0AAD4SC74_9MAGN</name>
<sequence>MKHKNQHSYESYGKAVKSSTHQISFFFVLIITFWIRNFLKQKKRDEEEVVGFGGGGDSCRSGSSIGRNNLSDGGCGDFDEGSDDDDLQIRESTTGGVLWVCYAFKGAPSSEYINVSRWLNHIKAFLRISIFKEMIGLWRGLDCANWIEPIYYILDDEYWDKDAQVCRLDRYSSVVLVLGRT</sequence>
<evidence type="ECO:0000256" key="1">
    <source>
        <dbReference type="SAM" id="Phobius"/>
    </source>
</evidence>